<proteinExistence type="predicted"/>
<dbReference type="InterPro" id="IPR036249">
    <property type="entry name" value="Thioredoxin-like_sf"/>
</dbReference>
<dbReference type="Proteomes" id="UP000028643">
    <property type="component" value="Unassembled WGS sequence"/>
</dbReference>
<protein>
    <recommendedName>
        <fullName evidence="3">Thioredoxin</fullName>
    </recommendedName>
</protein>
<accession>A0A085V380</accession>
<name>A0A085V380_PSESX</name>
<sequence length="258" mass="29434">MSTHPVAPHELDTHPVVSRQEWLTARQQHLLHEKAFTRQRDQLSAERRALPWVKIDKPYSFEGPNGQHSLSELFGNNSQLIVYHFMFGKDWQEGCSGCSFLTDHMDGANLHLAHHDISLVAVSHAPWQQFQAFKQRMGWQLQWVSSAGTDFNFDFGVSATAEQIADGSVTYNYEPSTEPFEEMPGLSVFYKNPAGEIFHTYSTYARGLDILVGAYNYLDLTPKGRNELQIMDWMRLHDRYEDAASDSAQCCASEARDQ</sequence>
<dbReference type="AlphaFoldDB" id="A0A085V380"/>
<dbReference type="EMBL" id="JPQT01000115">
    <property type="protein sequence ID" value="KFE49893.1"/>
    <property type="molecule type" value="Genomic_DNA"/>
</dbReference>
<gene>
    <name evidence="1" type="ORF">IV02_18670</name>
</gene>
<comment type="caution">
    <text evidence="1">The sequence shown here is derived from an EMBL/GenBank/DDBJ whole genome shotgun (WGS) entry which is preliminary data.</text>
</comment>
<organism evidence="1 2">
    <name type="scientific">Pseudomonas syringae</name>
    <dbReference type="NCBI Taxonomy" id="317"/>
    <lineage>
        <taxon>Bacteria</taxon>
        <taxon>Pseudomonadati</taxon>
        <taxon>Pseudomonadota</taxon>
        <taxon>Gammaproteobacteria</taxon>
        <taxon>Pseudomonadales</taxon>
        <taxon>Pseudomonadaceae</taxon>
        <taxon>Pseudomonas</taxon>
    </lineage>
</organism>
<dbReference type="SUPFAM" id="SSF52833">
    <property type="entry name" value="Thioredoxin-like"/>
    <property type="match status" value="1"/>
</dbReference>
<dbReference type="InterPro" id="IPR010296">
    <property type="entry name" value="DUF899_thioredox"/>
</dbReference>
<evidence type="ECO:0008006" key="3">
    <source>
        <dbReference type="Google" id="ProtNLM"/>
    </source>
</evidence>
<evidence type="ECO:0000313" key="1">
    <source>
        <dbReference type="EMBL" id="KFE49893.1"/>
    </source>
</evidence>
<dbReference type="PATRIC" id="fig|317.174.peg.3818"/>
<evidence type="ECO:0000313" key="2">
    <source>
        <dbReference type="Proteomes" id="UP000028643"/>
    </source>
</evidence>
<dbReference type="RefSeq" id="WP_047576846.1">
    <property type="nucleotide sequence ID" value="NZ_JPQT01000115.1"/>
</dbReference>
<dbReference type="Pfam" id="PF05988">
    <property type="entry name" value="DUF899"/>
    <property type="match status" value="1"/>
</dbReference>
<reference evidence="1 2" key="1">
    <citation type="submission" date="2014-07" db="EMBL/GenBank/DDBJ databases">
        <title>Draft Genome Sequences of Environmental Pseudomonas syringae strains.</title>
        <authorList>
            <person name="Baltrus D.A."/>
            <person name="Berge O."/>
            <person name="Morris C."/>
        </authorList>
    </citation>
    <scope>NUCLEOTIDE SEQUENCE [LARGE SCALE GENOMIC DNA]</scope>
    <source>
        <strain evidence="1 2">CEB003</strain>
    </source>
</reference>